<dbReference type="NCBIfam" id="TIGR00277">
    <property type="entry name" value="HDIG"/>
    <property type="match status" value="1"/>
</dbReference>
<protein>
    <recommendedName>
        <fullName evidence="2">HD domain-containing protein</fullName>
    </recommendedName>
</protein>
<dbReference type="SUPFAM" id="SSF50249">
    <property type="entry name" value="Nucleic acid-binding proteins"/>
    <property type="match status" value="1"/>
</dbReference>
<evidence type="ECO:0000313" key="3">
    <source>
        <dbReference type="EMBL" id="SVA52937.1"/>
    </source>
</evidence>
<dbReference type="AlphaFoldDB" id="A0A381WLU1"/>
<dbReference type="EMBL" id="UINC01012075">
    <property type="protein sequence ID" value="SVA52937.1"/>
    <property type="molecule type" value="Genomic_DNA"/>
</dbReference>
<dbReference type="CDD" id="cd00077">
    <property type="entry name" value="HDc"/>
    <property type="match status" value="1"/>
</dbReference>
<dbReference type="InterPro" id="IPR006674">
    <property type="entry name" value="HD_domain"/>
</dbReference>
<dbReference type="Pfam" id="PF01966">
    <property type="entry name" value="HD"/>
    <property type="match status" value="1"/>
</dbReference>
<name>A0A381WLU1_9ZZZZ</name>
<dbReference type="InterPro" id="IPR003607">
    <property type="entry name" value="HD/PDEase_dom"/>
</dbReference>
<keyword evidence="1" id="KW-0378">Hydrolase</keyword>
<organism evidence="3">
    <name type="scientific">marine metagenome</name>
    <dbReference type="NCBI Taxonomy" id="408172"/>
    <lineage>
        <taxon>unclassified sequences</taxon>
        <taxon>metagenomes</taxon>
        <taxon>ecological metagenomes</taxon>
    </lineage>
</organism>
<dbReference type="GO" id="GO:0016787">
    <property type="term" value="F:hydrolase activity"/>
    <property type="evidence" value="ECO:0007669"/>
    <property type="project" value="UniProtKB-KW"/>
</dbReference>
<accession>A0A381WLU1</accession>
<dbReference type="InterPro" id="IPR004365">
    <property type="entry name" value="NA-bd_OB_tRNA"/>
</dbReference>
<dbReference type="InterPro" id="IPR050798">
    <property type="entry name" value="YhaM_exoribonuc/phosphodiest"/>
</dbReference>
<dbReference type="Gene3D" id="1.10.3210.10">
    <property type="entry name" value="Hypothetical protein af1432"/>
    <property type="match status" value="1"/>
</dbReference>
<dbReference type="PANTHER" id="PTHR37294">
    <property type="entry name" value="3'-5' EXORIBONUCLEASE YHAM"/>
    <property type="match status" value="1"/>
</dbReference>
<dbReference type="SUPFAM" id="SSF109604">
    <property type="entry name" value="HD-domain/PDEase-like"/>
    <property type="match status" value="1"/>
</dbReference>
<dbReference type="InterPro" id="IPR012340">
    <property type="entry name" value="NA-bd_OB-fold"/>
</dbReference>
<sequence>MKPIVPISKFKEGETVQGFYLCVEKHLRHSRSGDLYIDLVLRDRTGQIHAKIWNKVEDFDKKFSKGDALAVKGEVDIFLDRPQLTIKRINKATVQNYARYGFDPALIVPIASTKPKVMWKEIIAIVRSIKNPFLKKLSYKIYDSNKEKLLTHPASVSVHHNYRSGFLEHILAMLKSAKHLAPQYNLDIDIVITGILLHDIGKLFSIKSEYQASYTEEGNLLGHIVIGRDMVRKEAKSIKKFPKTLLLKIEHIILSHQGKYEWQSPKKPAFSEALFVHLIDLLDSQMNIMDQAISKDHDLEDFTSKYNYYNIPLLKKSNGTK</sequence>
<dbReference type="GO" id="GO:0031125">
    <property type="term" value="P:rRNA 3'-end processing"/>
    <property type="evidence" value="ECO:0007669"/>
    <property type="project" value="TreeGrafter"/>
</dbReference>
<dbReference type="CDD" id="cd04492">
    <property type="entry name" value="YhaM_OBF_like"/>
    <property type="match status" value="1"/>
</dbReference>
<dbReference type="InterPro" id="IPR006675">
    <property type="entry name" value="HDIG_dom"/>
</dbReference>
<feature type="domain" description="HD" evidence="2">
    <location>
        <begin position="166"/>
        <end position="285"/>
    </location>
</feature>
<dbReference type="Pfam" id="PF01336">
    <property type="entry name" value="tRNA_anti-codon"/>
    <property type="match status" value="1"/>
</dbReference>
<dbReference type="Gene3D" id="2.40.50.140">
    <property type="entry name" value="Nucleic acid-binding proteins"/>
    <property type="match status" value="1"/>
</dbReference>
<dbReference type="PANTHER" id="PTHR37294:SF1">
    <property type="entry name" value="3'-5' EXORIBONUCLEASE YHAM"/>
    <property type="match status" value="1"/>
</dbReference>
<gene>
    <name evidence="3" type="ORF">METZ01_LOCUS105791</name>
</gene>
<reference evidence="3" key="1">
    <citation type="submission" date="2018-05" db="EMBL/GenBank/DDBJ databases">
        <authorList>
            <person name="Lanie J.A."/>
            <person name="Ng W.-L."/>
            <person name="Kazmierczak K.M."/>
            <person name="Andrzejewski T.M."/>
            <person name="Davidsen T.M."/>
            <person name="Wayne K.J."/>
            <person name="Tettelin H."/>
            <person name="Glass J.I."/>
            <person name="Rusch D."/>
            <person name="Podicherti R."/>
            <person name="Tsui H.-C.T."/>
            <person name="Winkler M.E."/>
        </authorList>
    </citation>
    <scope>NUCLEOTIDE SEQUENCE</scope>
</reference>
<evidence type="ECO:0000256" key="1">
    <source>
        <dbReference type="ARBA" id="ARBA00022801"/>
    </source>
</evidence>
<evidence type="ECO:0000259" key="2">
    <source>
        <dbReference type="PROSITE" id="PS51831"/>
    </source>
</evidence>
<dbReference type="GO" id="GO:0003676">
    <property type="term" value="F:nucleic acid binding"/>
    <property type="evidence" value="ECO:0007669"/>
    <property type="project" value="InterPro"/>
</dbReference>
<dbReference type="PROSITE" id="PS51831">
    <property type="entry name" value="HD"/>
    <property type="match status" value="1"/>
</dbReference>
<proteinExistence type="predicted"/>